<sequence>MTERDSPAPTAVHRDVVEERGPRRCATCQTTLVAHIYTGFNCTLQLIRSTTYICLTCDPHTPVARTTTTKPGCGPAAGCH</sequence>
<accession>A0A8J3YHN9</accession>
<dbReference type="AlphaFoldDB" id="A0A8J3YHN9"/>
<name>A0A8J3YHN9_9ACTN</name>
<evidence type="ECO:0000313" key="2">
    <source>
        <dbReference type="Proteomes" id="UP000619260"/>
    </source>
</evidence>
<comment type="caution">
    <text evidence="1">The sequence shown here is derived from an EMBL/GenBank/DDBJ whole genome shotgun (WGS) entry which is preliminary data.</text>
</comment>
<dbReference type="Proteomes" id="UP000619260">
    <property type="component" value="Unassembled WGS sequence"/>
</dbReference>
<organism evidence="1 2">
    <name type="scientific">Virgisporangium aliadipatigenens</name>
    <dbReference type="NCBI Taxonomy" id="741659"/>
    <lineage>
        <taxon>Bacteria</taxon>
        <taxon>Bacillati</taxon>
        <taxon>Actinomycetota</taxon>
        <taxon>Actinomycetes</taxon>
        <taxon>Micromonosporales</taxon>
        <taxon>Micromonosporaceae</taxon>
        <taxon>Virgisporangium</taxon>
    </lineage>
</organism>
<reference evidence="1" key="1">
    <citation type="submission" date="2021-01" db="EMBL/GenBank/DDBJ databases">
        <title>Whole genome shotgun sequence of Virgisporangium aliadipatigenens NBRC 105644.</title>
        <authorList>
            <person name="Komaki H."/>
            <person name="Tamura T."/>
        </authorList>
    </citation>
    <scope>NUCLEOTIDE SEQUENCE</scope>
    <source>
        <strain evidence="1">NBRC 105644</strain>
    </source>
</reference>
<gene>
    <name evidence="1" type="ORF">Val02_12890</name>
</gene>
<dbReference type="EMBL" id="BOPF01000003">
    <property type="protein sequence ID" value="GIJ44403.1"/>
    <property type="molecule type" value="Genomic_DNA"/>
</dbReference>
<protein>
    <submittedName>
        <fullName evidence="1">Uncharacterized protein</fullName>
    </submittedName>
</protein>
<keyword evidence="2" id="KW-1185">Reference proteome</keyword>
<evidence type="ECO:0000313" key="1">
    <source>
        <dbReference type="EMBL" id="GIJ44403.1"/>
    </source>
</evidence>
<proteinExistence type="predicted"/>